<gene>
    <name evidence="2" type="ORF">D7W81_27645</name>
</gene>
<dbReference type="AlphaFoldDB" id="A0A3A8PTB5"/>
<comment type="caution">
    <text evidence="2">The sequence shown here is derived from an EMBL/GenBank/DDBJ whole genome shotgun (WGS) entry which is preliminary data.</text>
</comment>
<reference evidence="3" key="1">
    <citation type="submission" date="2018-09" db="EMBL/GenBank/DDBJ databases">
        <authorList>
            <person name="Livingstone P.G."/>
            <person name="Whitworth D.E."/>
        </authorList>
    </citation>
    <scope>NUCLEOTIDE SEQUENCE [LARGE SCALE GENOMIC DNA]</scope>
    <source>
        <strain evidence="3">AB050A</strain>
    </source>
</reference>
<name>A0A3A8PTB5_9BACT</name>
<sequence length="81" mass="8915">LPLQPAPPLRSEAPTQALGLRRPPEPAPAKEQVPIPDAAPPAKRFRSSKPLQPPKEPTSSQAPWNKRVMELIRGLVSSRKR</sequence>
<evidence type="ECO:0000313" key="2">
    <source>
        <dbReference type="EMBL" id="RKH59218.1"/>
    </source>
</evidence>
<dbReference type="EMBL" id="RAWK01000192">
    <property type="protein sequence ID" value="RKH59218.1"/>
    <property type="molecule type" value="Genomic_DNA"/>
</dbReference>
<keyword evidence="3" id="KW-1185">Reference proteome</keyword>
<feature type="region of interest" description="Disordered" evidence="1">
    <location>
        <begin position="1"/>
        <end position="67"/>
    </location>
</feature>
<organism evidence="2 3">
    <name type="scientific">Corallococcus aberystwythensis</name>
    <dbReference type="NCBI Taxonomy" id="2316722"/>
    <lineage>
        <taxon>Bacteria</taxon>
        <taxon>Pseudomonadati</taxon>
        <taxon>Myxococcota</taxon>
        <taxon>Myxococcia</taxon>
        <taxon>Myxococcales</taxon>
        <taxon>Cystobacterineae</taxon>
        <taxon>Myxococcaceae</taxon>
        <taxon>Corallococcus</taxon>
    </lineage>
</organism>
<evidence type="ECO:0000313" key="3">
    <source>
        <dbReference type="Proteomes" id="UP000267003"/>
    </source>
</evidence>
<accession>A0A3A8PTB5</accession>
<protein>
    <submittedName>
        <fullName evidence="2">Uncharacterized protein</fullName>
    </submittedName>
</protein>
<dbReference type="Proteomes" id="UP000267003">
    <property type="component" value="Unassembled WGS sequence"/>
</dbReference>
<evidence type="ECO:0000256" key="1">
    <source>
        <dbReference type="SAM" id="MobiDB-lite"/>
    </source>
</evidence>
<proteinExistence type="predicted"/>
<feature type="non-terminal residue" evidence="2">
    <location>
        <position position="1"/>
    </location>
</feature>